<keyword evidence="6 11" id="KW-0548">Nucleotidyltransferase</keyword>
<evidence type="ECO:0000256" key="2">
    <source>
        <dbReference type="ARBA" id="ARBA00004474"/>
    </source>
</evidence>
<comment type="subunit">
    <text evidence="8 11">In plastids the minimal PEP RNA polymerase catalytic core is composed of four subunits: alpha, beta, beta', and beta''. When a (nuclear-encoded) sigma factor is associated with the core the holoenzyme is formed, which can initiate transcription.</text>
</comment>
<dbReference type="Gene3D" id="3.90.1800.10">
    <property type="entry name" value="RNA polymerase alpha subunit dimerisation domain"/>
    <property type="match status" value="1"/>
</dbReference>
<evidence type="ECO:0000256" key="7">
    <source>
        <dbReference type="ARBA" id="ARBA00023163"/>
    </source>
</evidence>
<evidence type="ECO:0000256" key="5">
    <source>
        <dbReference type="ARBA" id="ARBA00022679"/>
    </source>
</evidence>
<evidence type="ECO:0000259" key="14">
    <source>
        <dbReference type="Pfam" id="PF04565"/>
    </source>
</evidence>
<dbReference type="SUPFAM" id="SSF64484">
    <property type="entry name" value="beta and beta-prime subunits of DNA dependent RNA-polymerase"/>
    <property type="match status" value="1"/>
</dbReference>
<dbReference type="GO" id="GO:0009536">
    <property type="term" value="C:plastid"/>
    <property type="evidence" value="ECO:0007669"/>
    <property type="project" value="UniProtKB-SubCell"/>
</dbReference>
<feature type="domain" description="DNA-directed RNA polymerase subunit 2 hybrid-binding" evidence="12">
    <location>
        <begin position="1045"/>
        <end position="1260"/>
    </location>
</feature>
<dbReference type="InterPro" id="IPR007641">
    <property type="entry name" value="RNA_pol_Rpb2_7"/>
</dbReference>
<dbReference type="RefSeq" id="YP_009478284.1">
    <property type="nucleotide sequence ID" value="NC_037479.1"/>
</dbReference>
<dbReference type="GO" id="GO:0000428">
    <property type="term" value="C:DNA-directed RNA polymerase complex"/>
    <property type="evidence" value="ECO:0007669"/>
    <property type="project" value="UniProtKB-KW"/>
</dbReference>
<dbReference type="Gene3D" id="2.40.270.10">
    <property type="entry name" value="DNA-directed RNA polymerase, subunit 2, domain 6"/>
    <property type="match status" value="2"/>
</dbReference>
<accession>A0A2Z6BEP4</accession>
<evidence type="ECO:0000256" key="6">
    <source>
        <dbReference type="ARBA" id="ARBA00022695"/>
    </source>
</evidence>
<dbReference type="GO" id="GO:0003899">
    <property type="term" value="F:DNA-directed RNA polymerase activity"/>
    <property type="evidence" value="ECO:0007669"/>
    <property type="project" value="UniProtKB-EC"/>
</dbReference>
<geneLocation type="chloroplast" evidence="15"/>
<dbReference type="InterPro" id="IPR007121">
    <property type="entry name" value="RNA_pol_bsu_CS"/>
</dbReference>
<dbReference type="Gene3D" id="2.40.50.100">
    <property type="match status" value="1"/>
</dbReference>
<dbReference type="InterPro" id="IPR007120">
    <property type="entry name" value="DNA-dir_RNAP_su2_dom"/>
</dbReference>
<dbReference type="EMBL" id="AP018372">
    <property type="protein sequence ID" value="BBD20191.1"/>
    <property type="molecule type" value="Genomic_DNA"/>
</dbReference>
<dbReference type="Pfam" id="PF04565">
    <property type="entry name" value="RNA_pol_Rpb2_3"/>
    <property type="match status" value="1"/>
</dbReference>
<comment type="function">
    <text evidence="1 11">DNA-dependent RNA polymerase catalyzes the transcription of DNA into RNA using the four ribonucleoside triphosphates as substrates.</text>
</comment>
<keyword evidence="15" id="KW-0150">Chloroplast</keyword>
<dbReference type="PROSITE" id="PS01166">
    <property type="entry name" value="RNA_POL_BETA"/>
    <property type="match status" value="1"/>
</dbReference>
<organism evidence="15">
    <name type="scientific">Prototheca stagnorum</name>
    <dbReference type="NCBI Taxonomy" id="215448"/>
    <lineage>
        <taxon>Eukaryota</taxon>
        <taxon>Viridiplantae</taxon>
        <taxon>Chlorophyta</taxon>
        <taxon>core chlorophytes</taxon>
        <taxon>Trebouxiophyceae</taxon>
        <taxon>Chlorellales</taxon>
        <taxon>Chlorellaceae</taxon>
        <taxon>Prototheca</taxon>
    </lineage>
</organism>
<feature type="domain" description="RNA polymerase Rpb2" evidence="13">
    <location>
        <begin position="1263"/>
        <end position="1339"/>
    </location>
</feature>
<dbReference type="Gene3D" id="2.30.150.10">
    <property type="entry name" value="DNA-directed RNA polymerase, beta subunit, external 1 domain"/>
    <property type="match status" value="1"/>
</dbReference>
<dbReference type="Pfam" id="PF00562">
    <property type="entry name" value="RNA_pol_Rpb2_6"/>
    <property type="match status" value="2"/>
</dbReference>
<evidence type="ECO:0000256" key="10">
    <source>
        <dbReference type="RuleBase" id="RU000434"/>
    </source>
</evidence>
<dbReference type="GO" id="GO:0032549">
    <property type="term" value="F:ribonucleoside binding"/>
    <property type="evidence" value="ECO:0007669"/>
    <property type="project" value="InterPro"/>
</dbReference>
<evidence type="ECO:0000256" key="4">
    <source>
        <dbReference type="ARBA" id="ARBA00022478"/>
    </source>
</evidence>
<evidence type="ECO:0000259" key="12">
    <source>
        <dbReference type="Pfam" id="PF00562"/>
    </source>
</evidence>
<feature type="domain" description="DNA-directed RNA polymerase subunit 2 hybrid-binding" evidence="12">
    <location>
        <begin position="707"/>
        <end position="857"/>
    </location>
</feature>
<sequence length="1345" mass="158001">MKIFIKNNQFRSLPKLKPANLLAHNKQSFRYFLTKQIQDAFFFINRLTNNSFYDLNFVFLSKYIYFQEISYFNFVKTHTYGYHIYIPVLITSTIYEQKQKQDIILENNDNEEDNISYAHIEWFYCGLLPSMTQNSSFIIKGITRSIFTQLIRKQGLFFHQIRKNDSESQKLAVNAIMELRIKKINDYSSKFLFYRKYNGYSYIIYRDWELQIPGSILLKALNLSSNMLYHLFETQKFKITTRENKNISNKKKSFSNLLDIIPTSALEARYIIYILFLLSTLPNEYIELYSHVTEKIDLLSFISQFFNDIDSENKYILAHSILKDASEFFLTFFWSDDLRECDTELREQLSKQCNSPYSSNISKLQALDFFAIFRRLFFISKERRDIDHLINKDMRSSGDFLFNHTLDGLQSFFKTLEEENIRQLVDEEDEENSYKNNDFLNQYFNVDEDKYLDQEEPIFNSDENYNKENPYYDYDNEEYISDYKLSQKNQQKYKLKIPKTVLSFSTLLHFRLAHHMSTEWKKFFTSGTLSQYGQNLNPLSFLTHSRRFTSLGDKGLEREHASVDVRNIHTTSFGHLCPIETPEGKNVGLIHSLALFTWCKKTLKQKESDNRFILNEFATPFYYVYKNQIQKDHPLFVTLQGQEQNVLTNSTIAADIHHNKWFYLYNYDSGASNYIPNISVNFSFENELYQDTNLQYFSPYQIISAVTSLIPFVEHDDANRALMGSNMQRQAVNLLNSRVSKVKTGLEVRALSDINHNIYSPKTGYLAKQSKNGFILYTKELEKCHILFNPHKKSNEDTYSLGQITNKKNWIQRSDFYGEYGSSKKGKLALGQNLFIGYLPWYGWNYEDAIILNEKCIPLFTGLEYVNIEFDPILESRVTLDPIEKKDLMNQGEGVFFEVPVDSENYFFILKKYQLSHFLGTFSDLTFNIKNKNKKFFNSKLYPGQWIKKRDCIYGKCVIRLSFTRSLLSQYLDLEDLLCERFPTFQKFKIYAETFLFFKEGMQKLEKKRKKQKFYMHKNTLFSLFLKRKINYNKILKLGKTKQRLLKNYYFLQNTSIYATKSQEGLLLSINKKFERTNTCCILDRVKMELVRKKKLEVGDKLSGRHGNKGILSKICANENMPYLLNGKSLDIVLNPLGLPSRMNLGQLYECFLGLAGHFLNESYTVSLFDEKFGLGASRNYTFSKLYESSLRNHNDWLFLPNSPGKTYLFDGVTGESFEQPISIGFTSILKLVHMVDKKLYARTTGPYSALSKQPVRGRSLQGGQRLGEMEIWALQGYGAAFTLQEVYSVKSGHFTNKERISTLFTLLSKQKKKDFNKIEYFLTFEADEFSSLAIQIKSLLINMQ</sequence>
<evidence type="ECO:0000256" key="3">
    <source>
        <dbReference type="ARBA" id="ARBA00006835"/>
    </source>
</evidence>
<name>A0A2Z6BEP4_9CHLO</name>
<dbReference type="GO" id="GO:0006351">
    <property type="term" value="P:DNA-templated transcription"/>
    <property type="evidence" value="ECO:0007669"/>
    <property type="project" value="InterPro"/>
</dbReference>
<reference evidence="15" key="1">
    <citation type="journal article" date="2018" name="Sci. Rep.">
        <title>Multiple losses of photosynthesis and convergent reductive genome evolution in the colourless green algae Prototheca.</title>
        <authorList>
            <person name="Suzuki S."/>
            <person name="Endoh R."/>
            <person name="Manabe R.I."/>
            <person name="Ohkuma M."/>
            <person name="Hirakawa Y."/>
        </authorList>
    </citation>
    <scope>NUCLEOTIDE SEQUENCE</scope>
    <source>
        <strain evidence="15">JCM 9641</strain>
    </source>
</reference>
<dbReference type="PANTHER" id="PTHR20856">
    <property type="entry name" value="DNA-DIRECTED RNA POLYMERASE I SUBUNIT 2"/>
    <property type="match status" value="1"/>
</dbReference>
<dbReference type="InterPro" id="IPR007645">
    <property type="entry name" value="RNA_pol_Rpb2_3"/>
</dbReference>
<comment type="subcellular location">
    <subcellularLocation>
        <location evidence="2">Plastid</location>
    </subcellularLocation>
</comment>
<dbReference type="InterPro" id="IPR042107">
    <property type="entry name" value="DNA-dir_RNA_pol_bsu_ext_1_sf"/>
</dbReference>
<evidence type="ECO:0000259" key="13">
    <source>
        <dbReference type="Pfam" id="PF04560"/>
    </source>
</evidence>
<evidence type="ECO:0000256" key="11">
    <source>
        <dbReference type="RuleBase" id="RU363031"/>
    </source>
</evidence>
<comment type="similarity">
    <text evidence="3 10">Belongs to the RNA polymerase beta chain family.</text>
</comment>
<dbReference type="Gene3D" id="3.90.1100.10">
    <property type="match status" value="2"/>
</dbReference>
<dbReference type="GeneID" id="36487600"/>
<evidence type="ECO:0000256" key="8">
    <source>
        <dbReference type="ARBA" id="ARBA00026088"/>
    </source>
</evidence>
<gene>
    <name evidence="15" type="primary">rpoB</name>
</gene>
<proteinExistence type="inferred from homology"/>
<dbReference type="Pfam" id="PF04560">
    <property type="entry name" value="RNA_pol_Rpb2_7"/>
    <property type="match status" value="1"/>
</dbReference>
<keyword evidence="4 11" id="KW-0240">DNA-directed RNA polymerase</keyword>
<dbReference type="InterPro" id="IPR015712">
    <property type="entry name" value="DNA-dir_RNA_pol_su2"/>
</dbReference>
<feature type="domain" description="RNA polymerase Rpb2" evidence="14">
    <location>
        <begin position="534"/>
        <end position="596"/>
    </location>
</feature>
<evidence type="ECO:0000256" key="9">
    <source>
        <dbReference type="ARBA" id="ARBA00048552"/>
    </source>
</evidence>
<keyword evidence="15" id="KW-0934">Plastid</keyword>
<comment type="catalytic activity">
    <reaction evidence="9 11">
        <text>RNA(n) + a ribonucleoside 5'-triphosphate = RNA(n+1) + diphosphate</text>
        <dbReference type="Rhea" id="RHEA:21248"/>
        <dbReference type="Rhea" id="RHEA-COMP:14527"/>
        <dbReference type="Rhea" id="RHEA-COMP:17342"/>
        <dbReference type="ChEBI" id="CHEBI:33019"/>
        <dbReference type="ChEBI" id="CHEBI:61557"/>
        <dbReference type="ChEBI" id="CHEBI:140395"/>
        <dbReference type="EC" id="2.7.7.6"/>
    </reaction>
</comment>
<dbReference type="EC" id="2.7.7.6" evidence="11"/>
<protein>
    <recommendedName>
        <fullName evidence="11">DNA-directed RNA polymerase subunit beta</fullName>
        <ecNumber evidence="11">2.7.7.6</ecNumber>
    </recommendedName>
</protein>
<evidence type="ECO:0000313" key="15">
    <source>
        <dbReference type="EMBL" id="BBD20191.1"/>
    </source>
</evidence>
<keyword evidence="7 11" id="KW-0804">Transcription</keyword>
<dbReference type="InterPro" id="IPR037033">
    <property type="entry name" value="DNA-dir_RNAP_su2_hyb_sf"/>
</dbReference>
<dbReference type="GO" id="GO:0003677">
    <property type="term" value="F:DNA binding"/>
    <property type="evidence" value="ECO:0007669"/>
    <property type="project" value="InterPro"/>
</dbReference>
<evidence type="ECO:0000256" key="1">
    <source>
        <dbReference type="ARBA" id="ARBA00004026"/>
    </source>
</evidence>
<keyword evidence="5 11" id="KW-0808">Transferase</keyword>